<evidence type="ECO:0000256" key="7">
    <source>
        <dbReference type="SAM" id="Phobius"/>
    </source>
</evidence>
<organism evidence="9 10">
    <name type="scientific">Aphanomyces astaci</name>
    <name type="common">Crayfish plague agent</name>
    <dbReference type="NCBI Taxonomy" id="112090"/>
    <lineage>
        <taxon>Eukaryota</taxon>
        <taxon>Sar</taxon>
        <taxon>Stramenopiles</taxon>
        <taxon>Oomycota</taxon>
        <taxon>Saprolegniomycetes</taxon>
        <taxon>Saprolegniales</taxon>
        <taxon>Verrucalvaceae</taxon>
        <taxon>Aphanomyces</taxon>
    </lineage>
</organism>
<dbReference type="GO" id="GO:0005886">
    <property type="term" value="C:plasma membrane"/>
    <property type="evidence" value="ECO:0007669"/>
    <property type="project" value="TreeGrafter"/>
</dbReference>
<dbReference type="EMBL" id="VJMI01004647">
    <property type="protein sequence ID" value="KAF0772394.1"/>
    <property type="molecule type" value="Genomic_DNA"/>
</dbReference>
<feature type="transmembrane region" description="Helical" evidence="7">
    <location>
        <begin position="164"/>
        <end position="186"/>
    </location>
</feature>
<dbReference type="VEuPathDB" id="FungiDB:H257_10028"/>
<feature type="transmembrane region" description="Helical" evidence="7">
    <location>
        <begin position="42"/>
        <end position="62"/>
    </location>
</feature>
<feature type="transmembrane region" description="Helical" evidence="7">
    <location>
        <begin position="17"/>
        <end position="35"/>
    </location>
</feature>
<dbReference type="AlphaFoldDB" id="A0A6A5AQ68"/>
<gene>
    <name evidence="9" type="ORF">AaE_002303</name>
</gene>
<dbReference type="VEuPathDB" id="FungiDB:H257_10027"/>
<evidence type="ECO:0000256" key="2">
    <source>
        <dbReference type="ARBA" id="ARBA00006244"/>
    </source>
</evidence>
<dbReference type="InterPro" id="IPR025256">
    <property type="entry name" value="TM7S3/TM198-like_dom"/>
</dbReference>
<dbReference type="Pfam" id="PF13886">
    <property type="entry name" value="TM7S3_TM198"/>
    <property type="match status" value="1"/>
</dbReference>
<reference evidence="9 10" key="1">
    <citation type="submission" date="2019-06" db="EMBL/GenBank/DDBJ databases">
        <title>Genomics analysis of Aphanomyces spp. identifies a new class of oomycete effector associated with host adaptation.</title>
        <authorList>
            <person name="Gaulin E."/>
        </authorList>
    </citation>
    <scope>NUCLEOTIDE SEQUENCE [LARGE SCALE GENOMIC DNA]</scope>
    <source>
        <strain evidence="9 10">E</strain>
    </source>
</reference>
<keyword evidence="4 7" id="KW-1133">Transmembrane helix</keyword>
<keyword evidence="3 7" id="KW-0812">Transmembrane</keyword>
<comment type="caution">
    <text evidence="9">The sequence shown here is derived from an EMBL/GenBank/DDBJ whole genome shotgun (WGS) entry which is preliminary data.</text>
</comment>
<dbReference type="PANTHER" id="PTHR31247:SF5">
    <property type="entry name" value="DUF4203 DOMAIN-CONTAINING PROTEIN"/>
    <property type="match status" value="1"/>
</dbReference>
<evidence type="ECO:0000313" key="9">
    <source>
        <dbReference type="EMBL" id="KAF0772394.1"/>
    </source>
</evidence>
<proteinExistence type="inferred from homology"/>
<evidence type="ECO:0000313" key="10">
    <source>
        <dbReference type="Proteomes" id="UP000469452"/>
    </source>
</evidence>
<feature type="transmembrane region" description="Helical" evidence="7">
    <location>
        <begin position="265"/>
        <end position="282"/>
    </location>
</feature>
<name>A0A6A5AQ68_APHAT</name>
<evidence type="ECO:0000256" key="6">
    <source>
        <dbReference type="ARBA" id="ARBA00049737"/>
    </source>
</evidence>
<evidence type="ECO:0000259" key="8">
    <source>
        <dbReference type="Pfam" id="PF13886"/>
    </source>
</evidence>
<evidence type="ECO:0000256" key="1">
    <source>
        <dbReference type="ARBA" id="ARBA00004141"/>
    </source>
</evidence>
<sequence length="318" mass="34812">MYVALTLGINESNPNNLGYVVMAAVGLVLGALAFVSGRKGHIVLTAWVGAYWVIQAVGNFFGKYVVETTIFPSLFYPFPQDARTATVSTSYFIYIGAWVLLAVGGMATQLHLTTFDSNYHDMVDPDDADDISLEKDLHKSHTPYKNGWYIGDAIADSIGKHTPVLNLITAIGFTLFFAFFTCMLRLFMKFLFGLALGVQIGSVLNVVWLHTIDSPINRANHNTLGYVVMALLGLLLGLSAVFSGRFPPTFYPYPNDAPSSVPSTLYYYIGGWVALALVGILVQAHLAALDPPGNAALDDMDDLQLEKAYQKQMSYKQV</sequence>
<feature type="transmembrane region" description="Helical" evidence="7">
    <location>
        <begin position="91"/>
        <end position="112"/>
    </location>
</feature>
<dbReference type="Proteomes" id="UP000469452">
    <property type="component" value="Unassembled WGS sequence"/>
</dbReference>
<dbReference type="PANTHER" id="PTHR31247">
    <property type="entry name" value="TRANSMEMBRANE PROTEIN 198 FAMILY MEMBER"/>
    <property type="match status" value="1"/>
</dbReference>
<evidence type="ECO:0000256" key="4">
    <source>
        <dbReference type="ARBA" id="ARBA00022989"/>
    </source>
</evidence>
<evidence type="ECO:0000256" key="5">
    <source>
        <dbReference type="ARBA" id="ARBA00023136"/>
    </source>
</evidence>
<feature type="transmembrane region" description="Helical" evidence="7">
    <location>
        <begin position="192"/>
        <end position="212"/>
    </location>
</feature>
<feature type="transmembrane region" description="Helical" evidence="7">
    <location>
        <begin position="224"/>
        <end position="245"/>
    </location>
</feature>
<comment type="similarity">
    <text evidence="2">Belongs to the TMEM198 family.</text>
</comment>
<dbReference type="InterPro" id="IPR040236">
    <property type="entry name" value="TMEM198"/>
</dbReference>
<protein>
    <recommendedName>
        <fullName evidence="6">Transmembrane protein 198</fullName>
    </recommendedName>
</protein>
<feature type="domain" description="TM7S3/TM198-like" evidence="8">
    <location>
        <begin position="8"/>
        <end position="110"/>
    </location>
</feature>
<evidence type="ECO:0000256" key="3">
    <source>
        <dbReference type="ARBA" id="ARBA00022692"/>
    </source>
</evidence>
<comment type="subcellular location">
    <subcellularLocation>
        <location evidence="1">Membrane</location>
        <topology evidence="1">Multi-pass membrane protein</topology>
    </subcellularLocation>
</comment>
<accession>A0A6A5AQ68</accession>
<keyword evidence="5 7" id="KW-0472">Membrane</keyword>